<dbReference type="GO" id="GO:0003677">
    <property type="term" value="F:DNA binding"/>
    <property type="evidence" value="ECO:0007669"/>
    <property type="project" value="InterPro"/>
</dbReference>
<dbReference type="InterPro" id="IPR002559">
    <property type="entry name" value="Transposase_11"/>
</dbReference>
<reference evidence="2 3" key="1">
    <citation type="submission" date="2016-10" db="EMBL/GenBank/DDBJ databases">
        <authorList>
            <person name="de Groot N.N."/>
        </authorList>
    </citation>
    <scope>NUCLEOTIDE SEQUENCE [LARGE SCALE GENOMIC DNA]</scope>
    <source>
        <strain evidence="2 3">NLAE-zl-C57</strain>
    </source>
</reference>
<feature type="non-terminal residue" evidence="2">
    <location>
        <position position="1"/>
    </location>
</feature>
<protein>
    <submittedName>
        <fullName evidence="2">Transposase DDE domain-containing protein</fullName>
    </submittedName>
</protein>
<dbReference type="Proteomes" id="UP000181870">
    <property type="component" value="Unassembled WGS sequence"/>
</dbReference>
<sequence>EYHDCSIFGDRGYISKNVQLDLFETANIRLEVPYRLNQKDWSPTFIPFAKARKRIETDFSQLCDQFMIVRNYAKDTVGLFARILGKISAFTILQYINHINNKPIGRLKYALI</sequence>
<dbReference type="AlphaFoldDB" id="A0A1G8M6R1"/>
<gene>
    <name evidence="2" type="ORF">SAMN05192582_106120</name>
</gene>
<name>A0A1G8M6R1_BACOV</name>
<dbReference type="RefSeq" id="WP_143024858.1">
    <property type="nucleotide sequence ID" value="NZ_FNDO01000061.1"/>
</dbReference>
<evidence type="ECO:0000313" key="2">
    <source>
        <dbReference type="EMBL" id="SDI63628.1"/>
    </source>
</evidence>
<feature type="domain" description="Transposase IS4-like" evidence="1">
    <location>
        <begin position="4"/>
        <end position="89"/>
    </location>
</feature>
<dbReference type="GO" id="GO:0006313">
    <property type="term" value="P:DNA transposition"/>
    <property type="evidence" value="ECO:0007669"/>
    <property type="project" value="InterPro"/>
</dbReference>
<accession>A0A1G8M6R1</accession>
<proteinExistence type="predicted"/>
<organism evidence="2 3">
    <name type="scientific">Bacteroides ovatus</name>
    <dbReference type="NCBI Taxonomy" id="28116"/>
    <lineage>
        <taxon>Bacteria</taxon>
        <taxon>Pseudomonadati</taxon>
        <taxon>Bacteroidota</taxon>
        <taxon>Bacteroidia</taxon>
        <taxon>Bacteroidales</taxon>
        <taxon>Bacteroidaceae</taxon>
        <taxon>Bacteroides</taxon>
    </lineage>
</organism>
<evidence type="ECO:0000313" key="3">
    <source>
        <dbReference type="Proteomes" id="UP000181870"/>
    </source>
</evidence>
<dbReference type="GO" id="GO:0004803">
    <property type="term" value="F:transposase activity"/>
    <property type="evidence" value="ECO:0007669"/>
    <property type="project" value="InterPro"/>
</dbReference>
<evidence type="ECO:0000259" key="1">
    <source>
        <dbReference type="Pfam" id="PF01609"/>
    </source>
</evidence>
<dbReference type="Pfam" id="PF01609">
    <property type="entry name" value="DDE_Tnp_1"/>
    <property type="match status" value="1"/>
</dbReference>
<dbReference type="EMBL" id="FNDO01000061">
    <property type="protein sequence ID" value="SDI63628.1"/>
    <property type="molecule type" value="Genomic_DNA"/>
</dbReference>